<accession>A0A8H4KPJ0</accession>
<dbReference type="OrthoDB" id="3473305at2759"/>
<proteinExistence type="predicted"/>
<dbReference type="AlphaFoldDB" id="A0A8H4KPJ0"/>
<dbReference type="Pfam" id="PF20150">
    <property type="entry name" value="2EXR"/>
    <property type="match status" value="1"/>
</dbReference>
<evidence type="ECO:0000313" key="3">
    <source>
        <dbReference type="Proteomes" id="UP000605986"/>
    </source>
</evidence>
<feature type="domain" description="2EXR" evidence="1">
    <location>
        <begin position="5"/>
        <end position="117"/>
    </location>
</feature>
<protein>
    <recommendedName>
        <fullName evidence="1">2EXR domain-containing protein</fullName>
    </recommendedName>
</protein>
<organism evidence="2 3">
    <name type="scientific">Fusarium austroafricanum</name>
    <dbReference type="NCBI Taxonomy" id="2364996"/>
    <lineage>
        <taxon>Eukaryota</taxon>
        <taxon>Fungi</taxon>
        <taxon>Dikarya</taxon>
        <taxon>Ascomycota</taxon>
        <taxon>Pezizomycotina</taxon>
        <taxon>Sordariomycetes</taxon>
        <taxon>Hypocreomycetidae</taxon>
        <taxon>Hypocreales</taxon>
        <taxon>Nectriaceae</taxon>
        <taxon>Fusarium</taxon>
        <taxon>Fusarium concolor species complex</taxon>
    </lineage>
</organism>
<dbReference type="Proteomes" id="UP000605986">
    <property type="component" value="Unassembled WGS sequence"/>
</dbReference>
<evidence type="ECO:0000313" key="2">
    <source>
        <dbReference type="EMBL" id="KAF4453204.1"/>
    </source>
</evidence>
<reference evidence="2" key="1">
    <citation type="submission" date="2020-01" db="EMBL/GenBank/DDBJ databases">
        <title>Identification and distribution of gene clusters putatively required for synthesis of sphingolipid metabolism inhibitors in phylogenetically diverse species of the filamentous fungus Fusarium.</title>
        <authorList>
            <person name="Kim H.-S."/>
            <person name="Busman M."/>
            <person name="Brown D.W."/>
            <person name="Divon H."/>
            <person name="Uhlig S."/>
            <person name="Proctor R.H."/>
        </authorList>
    </citation>
    <scope>NUCLEOTIDE SEQUENCE</scope>
    <source>
        <strain evidence="2">NRRL 53441</strain>
    </source>
</reference>
<sequence length="292" mass="34388">MNESFPQFIKLPPEVRAAIWELTFPDDVGTLYIFNINWWARHYPPGASSHDLSAEGIAQLSRPPRVQVPTPVCAGVCREAKQVVKLWRKKLNLEWYYREETKGNILVRPFDEERDILYVPRNKWESFQDLIEQWEGDNAEFRARTKRIMASVKHLALPAFTAYYSIKTLAHLLPWMINIKTIYVVWNALPKVRMIQKPFPGFEGVMAHITAPVQPRWDIDTFPKLEDTVRLHQPDEDTGRDFIEEDQLQEWVCDMEDLLMTTEVDPKIWDEDEEKLKTPQIHVTVKEVPTWF</sequence>
<dbReference type="EMBL" id="JAADJG010000160">
    <property type="protein sequence ID" value="KAF4453204.1"/>
    <property type="molecule type" value="Genomic_DNA"/>
</dbReference>
<name>A0A8H4KPJ0_9HYPO</name>
<comment type="caution">
    <text evidence="2">The sequence shown here is derived from an EMBL/GenBank/DDBJ whole genome shotgun (WGS) entry which is preliminary data.</text>
</comment>
<gene>
    <name evidence="2" type="ORF">F53441_4077</name>
</gene>
<evidence type="ECO:0000259" key="1">
    <source>
        <dbReference type="Pfam" id="PF20150"/>
    </source>
</evidence>
<keyword evidence="3" id="KW-1185">Reference proteome</keyword>
<dbReference type="InterPro" id="IPR045518">
    <property type="entry name" value="2EXR"/>
</dbReference>